<proteinExistence type="predicted"/>
<dbReference type="AlphaFoldDB" id="A0A4Z1SNA1"/>
<protein>
    <submittedName>
        <fullName evidence="2">Uncharacterized protein</fullName>
    </submittedName>
</protein>
<gene>
    <name evidence="2" type="ORF">GMRT_13359</name>
</gene>
<feature type="transmembrane region" description="Helical" evidence="1">
    <location>
        <begin position="62"/>
        <end position="84"/>
    </location>
</feature>
<dbReference type="Proteomes" id="UP000315496">
    <property type="component" value="Chromosome 5"/>
</dbReference>
<reference evidence="2 3" key="1">
    <citation type="submission" date="2019-05" db="EMBL/GenBank/DDBJ databases">
        <title>The compact genome of Giardia muris reveals important steps in the evolution of intestinal protozoan parasites.</title>
        <authorList>
            <person name="Xu F."/>
            <person name="Jimenez-Gonzalez A."/>
            <person name="Einarsson E."/>
            <person name="Astvaldsson A."/>
            <person name="Peirasmaki D."/>
            <person name="Eckmann L."/>
            <person name="Andersson J.O."/>
            <person name="Svard S.G."/>
            <person name="Jerlstrom-Hultqvist J."/>
        </authorList>
    </citation>
    <scope>NUCLEOTIDE SEQUENCE [LARGE SCALE GENOMIC DNA]</scope>
    <source>
        <strain evidence="2 3">Roberts-Thomson</strain>
    </source>
</reference>
<evidence type="ECO:0000256" key="1">
    <source>
        <dbReference type="SAM" id="Phobius"/>
    </source>
</evidence>
<sequence length="273" mass="30276">MVEPNSNALAEGPRFPPDPVELDDLAWFRRRIFLISCIHTCNLLLVVIGLALSIISPILTKQFVAVVPILAFLGALICNVLVTYATVFLSISLYIVICVYGLYGIAVFMMLAFLPDEPPMPGGEMAGYIIDIVFLPLGLVLLTSHLIVRSLLSRTAEHVIPHAPLPGTALRFMYTVQYSRQKMQLVKDQYITVDHLFFGERCHPIIMSASDEPQPVLKRFERDRRKGIIRSDGIGVHRGSHKQPNPEAVSYQYVAKANLPLGSDFVPSGCAFA</sequence>
<keyword evidence="1" id="KW-0812">Transmembrane</keyword>
<dbReference type="EMBL" id="VDLU01000005">
    <property type="protein sequence ID" value="TNJ26325.1"/>
    <property type="molecule type" value="Genomic_DNA"/>
</dbReference>
<keyword evidence="1" id="KW-1133">Transmembrane helix</keyword>
<feature type="transmembrane region" description="Helical" evidence="1">
    <location>
        <begin position="32"/>
        <end position="56"/>
    </location>
</feature>
<feature type="transmembrane region" description="Helical" evidence="1">
    <location>
        <begin position="91"/>
        <end position="114"/>
    </location>
</feature>
<dbReference type="VEuPathDB" id="GiardiaDB:GMRT_13359"/>
<name>A0A4Z1SNA1_GIAMU</name>
<evidence type="ECO:0000313" key="3">
    <source>
        <dbReference type="Proteomes" id="UP000315496"/>
    </source>
</evidence>
<organism evidence="2 3">
    <name type="scientific">Giardia muris</name>
    <dbReference type="NCBI Taxonomy" id="5742"/>
    <lineage>
        <taxon>Eukaryota</taxon>
        <taxon>Metamonada</taxon>
        <taxon>Diplomonadida</taxon>
        <taxon>Hexamitidae</taxon>
        <taxon>Giardiinae</taxon>
        <taxon>Giardia</taxon>
    </lineage>
</organism>
<dbReference type="OrthoDB" id="10256081at2759"/>
<keyword evidence="3" id="KW-1185">Reference proteome</keyword>
<accession>A0A4Z1SNA1</accession>
<evidence type="ECO:0000313" key="2">
    <source>
        <dbReference type="EMBL" id="TNJ26325.1"/>
    </source>
</evidence>
<keyword evidence="1" id="KW-0472">Membrane</keyword>
<comment type="caution">
    <text evidence="2">The sequence shown here is derived from an EMBL/GenBank/DDBJ whole genome shotgun (WGS) entry which is preliminary data.</text>
</comment>
<feature type="transmembrane region" description="Helical" evidence="1">
    <location>
        <begin position="126"/>
        <end position="148"/>
    </location>
</feature>